<comment type="caution">
    <text evidence="2">The sequence shown here is derived from an EMBL/GenBank/DDBJ whole genome shotgun (WGS) entry which is preliminary data.</text>
</comment>
<keyword evidence="3" id="KW-1185">Reference proteome</keyword>
<protein>
    <recommendedName>
        <fullName evidence="1">RNase H type-1 domain-containing protein</fullName>
    </recommendedName>
</protein>
<dbReference type="InterPro" id="IPR012337">
    <property type="entry name" value="RNaseH-like_sf"/>
</dbReference>
<dbReference type="GO" id="GO:0004523">
    <property type="term" value="F:RNA-DNA hybrid ribonuclease activity"/>
    <property type="evidence" value="ECO:0007669"/>
    <property type="project" value="InterPro"/>
</dbReference>
<dbReference type="PANTHER" id="PTHR47723:SF23">
    <property type="entry name" value="REVERSE TRANSCRIPTASE-LIKE PROTEIN"/>
    <property type="match status" value="1"/>
</dbReference>
<dbReference type="PANTHER" id="PTHR47723">
    <property type="entry name" value="OS05G0353850 PROTEIN"/>
    <property type="match status" value="1"/>
</dbReference>
<dbReference type="AlphaFoldDB" id="A0A1J6KT82"/>
<dbReference type="Pfam" id="PF13456">
    <property type="entry name" value="RVT_3"/>
    <property type="match status" value="1"/>
</dbReference>
<dbReference type="InterPro" id="IPR053151">
    <property type="entry name" value="RNase_H-like"/>
</dbReference>
<dbReference type="Gene3D" id="3.30.420.10">
    <property type="entry name" value="Ribonuclease H-like superfamily/Ribonuclease H"/>
    <property type="match status" value="1"/>
</dbReference>
<feature type="domain" description="RNase H type-1" evidence="1">
    <location>
        <begin position="44"/>
        <end position="159"/>
    </location>
</feature>
<accession>A0A1J6KT82</accession>
<dbReference type="InterPro" id="IPR044730">
    <property type="entry name" value="RNase_H-like_dom_plant"/>
</dbReference>
<feature type="non-terminal residue" evidence="2">
    <location>
        <position position="1"/>
    </location>
</feature>
<evidence type="ECO:0000313" key="3">
    <source>
        <dbReference type="Proteomes" id="UP000187609"/>
    </source>
</evidence>
<proteinExistence type="predicted"/>
<evidence type="ECO:0000313" key="2">
    <source>
        <dbReference type="EMBL" id="OIT25995.1"/>
    </source>
</evidence>
<dbReference type="CDD" id="cd06222">
    <property type="entry name" value="RNase_H_like"/>
    <property type="match status" value="1"/>
</dbReference>
<reference evidence="2" key="1">
    <citation type="submission" date="2016-11" db="EMBL/GenBank/DDBJ databases">
        <title>The genome of Nicotiana attenuata.</title>
        <authorList>
            <person name="Xu S."/>
            <person name="Brockmoeller T."/>
            <person name="Gaquerel E."/>
            <person name="Navarro A."/>
            <person name="Kuhl H."/>
            <person name="Gase K."/>
            <person name="Ling Z."/>
            <person name="Zhou W."/>
            <person name="Kreitzer C."/>
            <person name="Stanke M."/>
            <person name="Tang H."/>
            <person name="Lyons E."/>
            <person name="Pandey P."/>
            <person name="Pandey S.P."/>
            <person name="Timmermann B."/>
            <person name="Baldwin I.T."/>
        </authorList>
    </citation>
    <scope>NUCLEOTIDE SEQUENCE [LARGE SCALE GENOMIC DNA]</scope>
    <source>
        <strain evidence="2">UT</strain>
    </source>
</reference>
<organism evidence="2 3">
    <name type="scientific">Nicotiana attenuata</name>
    <name type="common">Coyote tobacco</name>
    <dbReference type="NCBI Taxonomy" id="49451"/>
    <lineage>
        <taxon>Eukaryota</taxon>
        <taxon>Viridiplantae</taxon>
        <taxon>Streptophyta</taxon>
        <taxon>Embryophyta</taxon>
        <taxon>Tracheophyta</taxon>
        <taxon>Spermatophyta</taxon>
        <taxon>Magnoliopsida</taxon>
        <taxon>eudicotyledons</taxon>
        <taxon>Gunneridae</taxon>
        <taxon>Pentapetalae</taxon>
        <taxon>asterids</taxon>
        <taxon>lamiids</taxon>
        <taxon>Solanales</taxon>
        <taxon>Solanaceae</taxon>
        <taxon>Nicotianoideae</taxon>
        <taxon>Nicotianeae</taxon>
        <taxon>Nicotiana</taxon>
    </lineage>
</organism>
<dbReference type="EMBL" id="MJEQ01002986">
    <property type="protein sequence ID" value="OIT25995.1"/>
    <property type="molecule type" value="Genomic_DNA"/>
</dbReference>
<dbReference type="GO" id="GO:0003676">
    <property type="term" value="F:nucleic acid binding"/>
    <property type="evidence" value="ECO:0007669"/>
    <property type="project" value="InterPro"/>
</dbReference>
<dbReference type="Proteomes" id="UP000187609">
    <property type="component" value="Unassembled WGS sequence"/>
</dbReference>
<gene>
    <name evidence="2" type="ORF">A4A49_57124</name>
</gene>
<dbReference type="Gramene" id="OIT25995">
    <property type="protein sequence ID" value="OIT25995"/>
    <property type="gene ID" value="A4A49_57124"/>
</dbReference>
<dbReference type="InterPro" id="IPR002156">
    <property type="entry name" value="RNaseH_domain"/>
</dbReference>
<name>A0A1J6KT82_NICAT</name>
<dbReference type="InterPro" id="IPR036397">
    <property type="entry name" value="RNaseH_sf"/>
</dbReference>
<dbReference type="SUPFAM" id="SSF53098">
    <property type="entry name" value="Ribonuclease H-like"/>
    <property type="match status" value="1"/>
</dbReference>
<dbReference type="OMA" id="MSELWAI"/>
<evidence type="ECO:0000259" key="1">
    <source>
        <dbReference type="Pfam" id="PF13456"/>
    </source>
</evidence>
<dbReference type="SMR" id="A0A1J6KT82"/>
<sequence length="258" mass="28859">ASVRHTTQQAAEFTYLVAKCHKCVEKQQLNLKWIPPKDNFYKLNTDGACTDTTTDTGGIIRNSKAEWILGFATAIPRDTSMSAELHALLLGLTLAHEHNLKPLEVEVDAKEVITMIQSNNVSFANILINCRYLLDRLGKPVVQHAYREQNRVADRLAKEVSNFGNNSVQHIFETIPDFVRQVFEEDKYEMLATTTVPDHVLTDLNIAPSKSDASTSGCKLTAVDNSNTRGLYNSILPSSSVLSSSRMQYMHQFSVRLT</sequence>